<dbReference type="InterPro" id="IPR050707">
    <property type="entry name" value="HTH_MetabolicPath_Reg"/>
</dbReference>
<dbReference type="PANTHER" id="PTHR30136:SF39">
    <property type="entry name" value="TRANSCRIPTIONAL REGULATORY PROTEIN"/>
    <property type="match status" value="1"/>
</dbReference>
<dbReference type="InterPro" id="IPR036390">
    <property type="entry name" value="WH_DNA-bd_sf"/>
</dbReference>
<dbReference type="InterPro" id="IPR014757">
    <property type="entry name" value="Tscrpt_reg_IclR_C"/>
</dbReference>
<proteinExistence type="predicted"/>
<accession>A0A7W7F6U4</accession>
<evidence type="ECO:0000256" key="2">
    <source>
        <dbReference type="ARBA" id="ARBA00023125"/>
    </source>
</evidence>
<protein>
    <submittedName>
        <fullName evidence="6">DNA-binding IclR family transcriptional regulator</fullName>
    </submittedName>
</protein>
<name>A0A7W7F6U4_9SPHN</name>
<reference evidence="6 7" key="1">
    <citation type="submission" date="2020-08" db="EMBL/GenBank/DDBJ databases">
        <title>Genomic Encyclopedia of Type Strains, Phase IV (KMG-IV): sequencing the most valuable type-strain genomes for metagenomic binning, comparative biology and taxonomic classification.</title>
        <authorList>
            <person name="Goeker M."/>
        </authorList>
    </citation>
    <scope>NUCLEOTIDE SEQUENCE [LARGE SCALE GENOMIC DNA]</scope>
    <source>
        <strain evidence="6 7">DSM 17328</strain>
    </source>
</reference>
<dbReference type="SUPFAM" id="SSF55781">
    <property type="entry name" value="GAF domain-like"/>
    <property type="match status" value="1"/>
</dbReference>
<dbReference type="InterPro" id="IPR036388">
    <property type="entry name" value="WH-like_DNA-bd_sf"/>
</dbReference>
<organism evidence="6 7">
    <name type="scientific">Sphingosinicella soli</name>
    <dbReference type="NCBI Taxonomy" id="333708"/>
    <lineage>
        <taxon>Bacteria</taxon>
        <taxon>Pseudomonadati</taxon>
        <taxon>Pseudomonadota</taxon>
        <taxon>Alphaproteobacteria</taxon>
        <taxon>Sphingomonadales</taxon>
        <taxon>Sphingosinicellaceae</taxon>
        <taxon>Sphingosinicella</taxon>
    </lineage>
</organism>
<evidence type="ECO:0000313" key="7">
    <source>
        <dbReference type="Proteomes" id="UP000566324"/>
    </source>
</evidence>
<dbReference type="AlphaFoldDB" id="A0A7W7F6U4"/>
<dbReference type="Pfam" id="PF09339">
    <property type="entry name" value="HTH_IclR"/>
    <property type="match status" value="1"/>
</dbReference>
<dbReference type="GO" id="GO:0003677">
    <property type="term" value="F:DNA binding"/>
    <property type="evidence" value="ECO:0007669"/>
    <property type="project" value="UniProtKB-KW"/>
</dbReference>
<keyword evidence="3" id="KW-0804">Transcription</keyword>
<dbReference type="SMART" id="SM00346">
    <property type="entry name" value="HTH_ICLR"/>
    <property type="match status" value="1"/>
</dbReference>
<keyword evidence="1" id="KW-0805">Transcription regulation</keyword>
<evidence type="ECO:0000256" key="1">
    <source>
        <dbReference type="ARBA" id="ARBA00023015"/>
    </source>
</evidence>
<dbReference type="InterPro" id="IPR029016">
    <property type="entry name" value="GAF-like_dom_sf"/>
</dbReference>
<dbReference type="PROSITE" id="PS51077">
    <property type="entry name" value="HTH_ICLR"/>
    <property type="match status" value="1"/>
</dbReference>
<dbReference type="RefSeq" id="WP_184069616.1">
    <property type="nucleotide sequence ID" value="NZ_JACHNZ010000025.1"/>
</dbReference>
<dbReference type="Proteomes" id="UP000566324">
    <property type="component" value="Unassembled WGS sequence"/>
</dbReference>
<keyword evidence="7" id="KW-1185">Reference proteome</keyword>
<feature type="domain" description="HTH iclR-type" evidence="4">
    <location>
        <begin position="20"/>
        <end position="83"/>
    </location>
</feature>
<evidence type="ECO:0000259" key="5">
    <source>
        <dbReference type="PROSITE" id="PS51078"/>
    </source>
</evidence>
<feature type="domain" description="IclR-ED" evidence="5">
    <location>
        <begin position="84"/>
        <end position="271"/>
    </location>
</feature>
<comment type="caution">
    <text evidence="6">The sequence shown here is derived from an EMBL/GenBank/DDBJ whole genome shotgun (WGS) entry which is preliminary data.</text>
</comment>
<dbReference type="PROSITE" id="PS51078">
    <property type="entry name" value="ICLR_ED"/>
    <property type="match status" value="1"/>
</dbReference>
<dbReference type="GO" id="GO:0045892">
    <property type="term" value="P:negative regulation of DNA-templated transcription"/>
    <property type="evidence" value="ECO:0007669"/>
    <property type="project" value="TreeGrafter"/>
</dbReference>
<dbReference type="InterPro" id="IPR005471">
    <property type="entry name" value="Tscrpt_reg_IclR_N"/>
</dbReference>
<evidence type="ECO:0000313" key="6">
    <source>
        <dbReference type="EMBL" id="MBB4632691.1"/>
    </source>
</evidence>
<sequence>MAELEDTVAMTKQDASSGGTQAVSRAARILRMIARRGIEGTRLTQLTRYTGLPHPTVRRILKCLIIEGLVIQDAASKLYRLGPLNFELGLATLREVNSERAYQQILANLAQASGDTVYLMARSGADVVCLDRAEGSFPIRAHLFSIGGRRPLGFGAAGLALLSSLCDADIQRIIAINAHEIEVHPRLSIEYLMDAIERTRARGYAITSDIYTMGIGSVGVAIPNGDQDPVYALNLSTVGADRFTPGRIAELQRLMVAQIAQTRDIRPMLTDEMERDYS</sequence>
<dbReference type="Gene3D" id="1.10.10.10">
    <property type="entry name" value="Winged helix-like DNA-binding domain superfamily/Winged helix DNA-binding domain"/>
    <property type="match status" value="1"/>
</dbReference>
<evidence type="ECO:0000259" key="4">
    <source>
        <dbReference type="PROSITE" id="PS51077"/>
    </source>
</evidence>
<dbReference type="Gene3D" id="3.30.450.40">
    <property type="match status" value="1"/>
</dbReference>
<gene>
    <name evidence="6" type="ORF">GGQ98_002318</name>
</gene>
<dbReference type="GO" id="GO:0003700">
    <property type="term" value="F:DNA-binding transcription factor activity"/>
    <property type="evidence" value="ECO:0007669"/>
    <property type="project" value="TreeGrafter"/>
</dbReference>
<keyword evidence="2 6" id="KW-0238">DNA-binding</keyword>
<dbReference type="PANTHER" id="PTHR30136">
    <property type="entry name" value="HELIX-TURN-HELIX TRANSCRIPTIONAL REGULATOR, ICLR FAMILY"/>
    <property type="match status" value="1"/>
</dbReference>
<dbReference type="EMBL" id="JACHNZ010000025">
    <property type="protein sequence ID" value="MBB4632691.1"/>
    <property type="molecule type" value="Genomic_DNA"/>
</dbReference>
<evidence type="ECO:0000256" key="3">
    <source>
        <dbReference type="ARBA" id="ARBA00023163"/>
    </source>
</evidence>
<dbReference type="SUPFAM" id="SSF46785">
    <property type="entry name" value="Winged helix' DNA-binding domain"/>
    <property type="match status" value="1"/>
</dbReference>
<dbReference type="Pfam" id="PF01614">
    <property type="entry name" value="IclR_C"/>
    <property type="match status" value="1"/>
</dbReference>